<protein>
    <recommendedName>
        <fullName evidence="1">SAP domain-containing protein</fullName>
    </recommendedName>
</protein>
<evidence type="ECO:0000313" key="2">
    <source>
        <dbReference type="EMBL" id="KAB1199753.1"/>
    </source>
</evidence>
<dbReference type="Gene3D" id="1.10.720.30">
    <property type="entry name" value="SAP domain"/>
    <property type="match status" value="1"/>
</dbReference>
<dbReference type="PANTHER" id="PTHR47031:SF3">
    <property type="entry name" value="SAP DOMAIN-CONTAINING PROTEIN"/>
    <property type="match status" value="1"/>
</dbReference>
<accession>A0A6A1UHW7</accession>
<dbReference type="InterPro" id="IPR003034">
    <property type="entry name" value="SAP_dom"/>
</dbReference>
<organism evidence="2 4">
    <name type="scientific">Morella rubra</name>
    <name type="common">Chinese bayberry</name>
    <dbReference type="NCBI Taxonomy" id="262757"/>
    <lineage>
        <taxon>Eukaryota</taxon>
        <taxon>Viridiplantae</taxon>
        <taxon>Streptophyta</taxon>
        <taxon>Embryophyta</taxon>
        <taxon>Tracheophyta</taxon>
        <taxon>Spermatophyta</taxon>
        <taxon>Magnoliopsida</taxon>
        <taxon>eudicotyledons</taxon>
        <taxon>Gunneridae</taxon>
        <taxon>Pentapetalae</taxon>
        <taxon>rosids</taxon>
        <taxon>fabids</taxon>
        <taxon>Fagales</taxon>
        <taxon>Myricaceae</taxon>
        <taxon>Morella</taxon>
    </lineage>
</organism>
<dbReference type="InterPro" id="IPR036361">
    <property type="entry name" value="SAP_dom_sf"/>
</dbReference>
<dbReference type="SUPFAM" id="SSF68906">
    <property type="entry name" value="SAP domain"/>
    <property type="match status" value="1"/>
</dbReference>
<dbReference type="EMBL" id="RXIC02000419">
    <property type="protein sequence ID" value="KAB1199753.1"/>
    <property type="molecule type" value="Genomic_DNA"/>
</dbReference>
<reference evidence="2 4" key="2">
    <citation type="journal article" date="2019" name="Plant Biotechnol. J.">
        <title>The red bayberry genome and genetic basis of sex determination.</title>
        <authorList>
            <person name="Jia H.M."/>
            <person name="Jia H.J."/>
            <person name="Cai Q.L."/>
            <person name="Wang Y."/>
            <person name="Zhao H.B."/>
            <person name="Yang W.F."/>
            <person name="Wang G.Y."/>
            <person name="Li Y.H."/>
            <person name="Zhan D.L."/>
            <person name="Shen Y.T."/>
            <person name="Niu Q.F."/>
            <person name="Chang L."/>
            <person name="Qiu J."/>
            <person name="Zhao L."/>
            <person name="Xie H.B."/>
            <person name="Fu W.Y."/>
            <person name="Jin J."/>
            <person name="Li X.W."/>
            <person name="Jiao Y."/>
            <person name="Zhou C.C."/>
            <person name="Tu T."/>
            <person name="Chai C.Y."/>
            <person name="Gao J.L."/>
            <person name="Fan L.J."/>
            <person name="van de Weg E."/>
            <person name="Wang J.Y."/>
            <person name="Gao Z.S."/>
        </authorList>
    </citation>
    <scope>NUCLEOTIDE SEQUENCE [LARGE SCALE GENOMIC DNA]</scope>
    <source>
        <tissue evidence="2">Leaves</tissue>
    </source>
</reference>
<sequence length="101" mass="11086">MSSPYPILGNRPIDQWKVTELKEELKRRKLTTKGLKDDLIRRLDESLRIEMENARKESNNGFDCEPVVGAGPQPVVGAGPQPIFGAGPQPVAGVIPQPVLE</sequence>
<comment type="caution">
    <text evidence="2">The sequence shown here is derived from an EMBL/GenBank/DDBJ whole genome shotgun (WGS) entry which is preliminary data.</text>
</comment>
<keyword evidence="4" id="KW-1185">Reference proteome</keyword>
<dbReference type="AlphaFoldDB" id="A0A6A1UHW7"/>
<name>A0A6A1UHW7_9ROSI</name>
<evidence type="ECO:0000313" key="4">
    <source>
        <dbReference type="Proteomes" id="UP000516437"/>
    </source>
</evidence>
<dbReference type="SMART" id="SM00513">
    <property type="entry name" value="SAP"/>
    <property type="match status" value="1"/>
</dbReference>
<dbReference type="PANTHER" id="PTHR47031">
    <property type="entry name" value="SAP DNA-BINDING DOMAIN-CONTAINING PROTEIN"/>
    <property type="match status" value="1"/>
</dbReference>
<reference evidence="2" key="1">
    <citation type="submission" date="2018-07" db="EMBL/GenBank/DDBJ databases">
        <authorList>
            <person name="Gao Z.-S."/>
            <person name="Jia H.-M."/>
            <person name="Jia H.-J."/>
            <person name="Cai Q.-L."/>
            <person name="Wang Y."/>
            <person name="Zhao H.-B."/>
        </authorList>
    </citation>
    <scope>NUCLEOTIDE SEQUENCE</scope>
    <source>
        <tissue evidence="2">Leaves</tissue>
    </source>
</reference>
<dbReference type="Pfam" id="PF02037">
    <property type="entry name" value="SAP"/>
    <property type="match status" value="1"/>
</dbReference>
<dbReference type="Proteomes" id="UP000516437">
    <property type="component" value="Chromosome 6"/>
</dbReference>
<gene>
    <name evidence="2" type="ORF">CJ030_MR0G013885</name>
    <name evidence="3" type="ORF">CJ030_MR6G013868</name>
</gene>
<proteinExistence type="predicted"/>
<dbReference type="EMBL" id="RXIC02000024">
    <property type="protein sequence ID" value="KAB1210376.1"/>
    <property type="molecule type" value="Genomic_DNA"/>
</dbReference>
<evidence type="ECO:0000259" key="1">
    <source>
        <dbReference type="PROSITE" id="PS50800"/>
    </source>
</evidence>
<evidence type="ECO:0000313" key="3">
    <source>
        <dbReference type="EMBL" id="KAB1210376.1"/>
    </source>
</evidence>
<reference evidence="2" key="3">
    <citation type="submission" date="2019-09" db="EMBL/GenBank/DDBJ databases">
        <authorList>
            <person name="Gao Z."/>
        </authorList>
    </citation>
    <scope>NUCLEOTIDE SEQUENCE</scope>
    <source>
        <tissue evidence="2">Leaves</tissue>
    </source>
</reference>
<feature type="domain" description="SAP" evidence="1">
    <location>
        <begin position="13"/>
        <end position="47"/>
    </location>
</feature>
<dbReference type="PROSITE" id="PS50800">
    <property type="entry name" value="SAP"/>
    <property type="match status" value="1"/>
</dbReference>